<evidence type="ECO:0000313" key="1">
    <source>
        <dbReference type="EMBL" id="OAH60316.1"/>
    </source>
</evidence>
<gene>
    <name evidence="1" type="ORF">AWH49_17015</name>
</gene>
<name>A0A177L4P8_9BACI</name>
<accession>A0A177L4P8</accession>
<evidence type="ECO:0008006" key="3">
    <source>
        <dbReference type="Google" id="ProtNLM"/>
    </source>
</evidence>
<sequence length="112" mass="12950">MLYNDRKMLKWKGMLLSEHVEMIKMEETEKPPLFLDEQAAEEFNRMVNESYHQSKPILIEVNTFGLPYIEATGIVQSLNSYNGRLILIGKGMFCLKDIVSIRFVEAGDEYGN</sequence>
<protein>
    <recommendedName>
        <fullName evidence="3">YolD-like family protein</fullName>
    </recommendedName>
</protein>
<reference evidence="1 2" key="1">
    <citation type="submission" date="2016-01" db="EMBL/GenBank/DDBJ databases">
        <title>Investigation of taxonomic status of Bacillus aminovorans.</title>
        <authorList>
            <person name="Verma A."/>
            <person name="Pal Y."/>
            <person name="Krishnamurthi S."/>
        </authorList>
    </citation>
    <scope>NUCLEOTIDE SEQUENCE [LARGE SCALE GENOMIC DNA]</scope>
    <source>
        <strain evidence="1 2">DSM 1314</strain>
    </source>
</reference>
<keyword evidence="2" id="KW-1185">Reference proteome</keyword>
<dbReference type="AlphaFoldDB" id="A0A177L4P8"/>
<dbReference type="EMBL" id="LQWY01000042">
    <property type="protein sequence ID" value="OAH60316.1"/>
    <property type="molecule type" value="Genomic_DNA"/>
</dbReference>
<comment type="caution">
    <text evidence="1">The sequence shown here is derived from an EMBL/GenBank/DDBJ whole genome shotgun (WGS) entry which is preliminary data.</text>
</comment>
<dbReference type="Proteomes" id="UP000076935">
    <property type="component" value="Unassembled WGS sequence"/>
</dbReference>
<evidence type="ECO:0000313" key="2">
    <source>
        <dbReference type="Proteomes" id="UP000076935"/>
    </source>
</evidence>
<dbReference type="InterPro" id="IPR014962">
    <property type="entry name" value="YolD"/>
</dbReference>
<dbReference type="RefSeq" id="WP_063966189.1">
    <property type="nucleotide sequence ID" value="NZ_JBCNAN010000010.1"/>
</dbReference>
<dbReference type="Pfam" id="PF08863">
    <property type="entry name" value="YolD"/>
    <property type="match status" value="1"/>
</dbReference>
<organism evidence="1 2">
    <name type="scientific">Domibacillus aminovorans</name>
    <dbReference type="NCBI Taxonomy" id="29332"/>
    <lineage>
        <taxon>Bacteria</taxon>
        <taxon>Bacillati</taxon>
        <taxon>Bacillota</taxon>
        <taxon>Bacilli</taxon>
        <taxon>Bacillales</taxon>
        <taxon>Bacillaceae</taxon>
        <taxon>Domibacillus</taxon>
    </lineage>
</organism>
<proteinExistence type="predicted"/>